<name>A0A8S2LC13_9BILA</name>
<dbReference type="Proteomes" id="UP000681720">
    <property type="component" value="Unassembled WGS sequence"/>
</dbReference>
<accession>A0A8S2LC13</accession>
<sequence>MGSIRFLIGRNRPTETEIGLVRGCLKIRTTTISNHNCLISSDKHQSKIELIPPVKSDSSTTNSDTTASDRTNSVNCKTLQKHKRLITSVISDWVCSNTRPINIVEDIGFDCGPVSASSILPCRERCLALSPDLWSDGYKKASQSNKTGANVLKVLEEGLSLYDLVPVMSDIVWVCDGGSNLLKALAKFTVASKFEKHILFPDHFHDNSDDQDSNSDNEQNDNGFDDNDANDQHKTVPNIILQYREKN</sequence>
<dbReference type="Proteomes" id="UP000681967">
    <property type="component" value="Unassembled WGS sequence"/>
</dbReference>
<evidence type="ECO:0000313" key="4">
    <source>
        <dbReference type="Proteomes" id="UP000681720"/>
    </source>
</evidence>
<organism evidence="3 4">
    <name type="scientific">Rotaria magnacalcarata</name>
    <dbReference type="NCBI Taxonomy" id="392030"/>
    <lineage>
        <taxon>Eukaryota</taxon>
        <taxon>Metazoa</taxon>
        <taxon>Spiralia</taxon>
        <taxon>Gnathifera</taxon>
        <taxon>Rotifera</taxon>
        <taxon>Eurotatoria</taxon>
        <taxon>Bdelloidea</taxon>
        <taxon>Philodinida</taxon>
        <taxon>Philodinidae</taxon>
        <taxon>Rotaria</taxon>
    </lineage>
</organism>
<dbReference type="EMBL" id="CAJOBH010001233">
    <property type="protein sequence ID" value="CAF3843222.1"/>
    <property type="molecule type" value="Genomic_DNA"/>
</dbReference>
<feature type="region of interest" description="Disordered" evidence="1">
    <location>
        <begin position="50"/>
        <end position="71"/>
    </location>
</feature>
<evidence type="ECO:0000256" key="1">
    <source>
        <dbReference type="SAM" id="MobiDB-lite"/>
    </source>
</evidence>
<evidence type="ECO:0000313" key="3">
    <source>
        <dbReference type="EMBL" id="CAF3892829.1"/>
    </source>
</evidence>
<proteinExistence type="predicted"/>
<dbReference type="AlphaFoldDB" id="A0A8S2LC13"/>
<comment type="caution">
    <text evidence="3">The sequence shown here is derived from an EMBL/GenBank/DDBJ whole genome shotgun (WGS) entry which is preliminary data.</text>
</comment>
<reference evidence="3" key="1">
    <citation type="submission" date="2021-02" db="EMBL/GenBank/DDBJ databases">
        <authorList>
            <person name="Nowell W R."/>
        </authorList>
    </citation>
    <scope>NUCLEOTIDE SEQUENCE</scope>
</reference>
<protein>
    <submittedName>
        <fullName evidence="3">Uncharacterized protein</fullName>
    </submittedName>
</protein>
<evidence type="ECO:0000313" key="2">
    <source>
        <dbReference type="EMBL" id="CAF3843222.1"/>
    </source>
</evidence>
<feature type="compositionally biased region" description="Acidic residues" evidence="1">
    <location>
        <begin position="209"/>
        <end position="229"/>
    </location>
</feature>
<feature type="compositionally biased region" description="Low complexity" evidence="1">
    <location>
        <begin position="56"/>
        <end position="71"/>
    </location>
</feature>
<feature type="region of interest" description="Disordered" evidence="1">
    <location>
        <begin position="205"/>
        <end position="247"/>
    </location>
</feature>
<dbReference type="EMBL" id="CAJOBJ010001714">
    <property type="protein sequence ID" value="CAF3892829.1"/>
    <property type="molecule type" value="Genomic_DNA"/>
</dbReference>
<gene>
    <name evidence="2" type="ORF">BYL167_LOCUS5412</name>
    <name evidence="3" type="ORF">GIL414_LOCUS6138</name>
</gene>